<evidence type="ECO:0000259" key="1">
    <source>
        <dbReference type="Pfam" id="PF01979"/>
    </source>
</evidence>
<dbReference type="EMBL" id="JACHIP010000050">
    <property type="protein sequence ID" value="MBB5061525.1"/>
    <property type="molecule type" value="Genomic_DNA"/>
</dbReference>
<sequence length="460" mass="50433">MKRLLLTLAVSASKILAQESSSSMALIQHVTVVNVVTGEELKEQTVKLQGGRILSVASTEPKDGQAPGAVDAHGGFLIPGLWDMHVHVHETGELPLYIANGVTGVRMMAGERDTAALRAELSKKTPAPDIYLASAIVDGSSPMWPGSIVVKKPADALRSVDEIKAGGADFIKVYDGVPREAYFALADEAKLQHIDFEGHVPEAVTAQEASAAGQRSIEHLTGIALACSSKQENLKAAIEHARFFLDRLRVEAEGYRSFDQAKCQALFAEFRQNDTWQVPTLTVNRMWGRLDDSKMTSDPRLTYVDHKSRERWEERTQPQIRRWNNSDYQMARGIFGVEEKIVGSMYRAGVPLMAGTDAMNPYCLPGFSLHDELALMVDSGLTPLAALQTATINPARFLRRTSELGSIEAGKSADLVLLRADPLTDIHNTTQIEAVWLHGRYFDHASISGLLEAAKVEARH</sequence>
<dbReference type="SUPFAM" id="SSF51338">
    <property type="entry name" value="Composite domain of metallo-dependent hydrolases"/>
    <property type="match status" value="1"/>
</dbReference>
<dbReference type="InterPro" id="IPR006680">
    <property type="entry name" value="Amidohydro-rel"/>
</dbReference>
<reference evidence="2 3" key="1">
    <citation type="submission" date="2020-08" db="EMBL/GenBank/DDBJ databases">
        <title>Genomic Encyclopedia of Type Strains, Phase IV (KMG-V): Genome sequencing to study the core and pangenomes of soil and plant-associated prokaryotes.</title>
        <authorList>
            <person name="Whitman W."/>
        </authorList>
    </citation>
    <scope>NUCLEOTIDE SEQUENCE [LARGE SCALE GENOMIC DNA]</scope>
    <source>
        <strain evidence="2 3">M8UP14</strain>
    </source>
</reference>
<proteinExistence type="predicted"/>
<gene>
    <name evidence="2" type="ORF">HDF16_006261</name>
</gene>
<dbReference type="InterPro" id="IPR011059">
    <property type="entry name" value="Metal-dep_hydrolase_composite"/>
</dbReference>
<dbReference type="Proteomes" id="UP000540989">
    <property type="component" value="Unassembled WGS sequence"/>
</dbReference>
<evidence type="ECO:0000313" key="2">
    <source>
        <dbReference type="EMBL" id="MBB5061525.1"/>
    </source>
</evidence>
<dbReference type="SUPFAM" id="SSF51556">
    <property type="entry name" value="Metallo-dependent hydrolases"/>
    <property type="match status" value="1"/>
</dbReference>
<dbReference type="InterPro" id="IPR051781">
    <property type="entry name" value="Metallo-dep_Hydrolase"/>
</dbReference>
<name>A0A7W7ZKD8_9BACT</name>
<dbReference type="Pfam" id="PF01979">
    <property type="entry name" value="Amidohydro_1"/>
    <property type="match status" value="1"/>
</dbReference>
<dbReference type="PANTHER" id="PTHR43135">
    <property type="entry name" value="ALPHA-D-RIBOSE 1-METHYLPHOSPHONATE 5-TRIPHOSPHATE DIPHOSPHATASE"/>
    <property type="match status" value="1"/>
</dbReference>
<organism evidence="2 3">
    <name type="scientific">Granulicella aggregans</name>
    <dbReference type="NCBI Taxonomy" id="474949"/>
    <lineage>
        <taxon>Bacteria</taxon>
        <taxon>Pseudomonadati</taxon>
        <taxon>Acidobacteriota</taxon>
        <taxon>Terriglobia</taxon>
        <taxon>Terriglobales</taxon>
        <taxon>Acidobacteriaceae</taxon>
        <taxon>Granulicella</taxon>
    </lineage>
</organism>
<evidence type="ECO:0000313" key="3">
    <source>
        <dbReference type="Proteomes" id="UP000540989"/>
    </source>
</evidence>
<dbReference type="Gene3D" id="3.20.20.140">
    <property type="entry name" value="Metal-dependent hydrolases"/>
    <property type="match status" value="1"/>
</dbReference>
<keyword evidence="2" id="KW-0378">Hydrolase</keyword>
<accession>A0A7W7ZKD8</accession>
<feature type="domain" description="Amidohydrolase-related" evidence="1">
    <location>
        <begin position="338"/>
        <end position="440"/>
    </location>
</feature>
<dbReference type="PANTHER" id="PTHR43135:SF3">
    <property type="entry name" value="ALPHA-D-RIBOSE 1-METHYLPHOSPHONATE 5-TRIPHOSPHATE DIPHOSPHATASE"/>
    <property type="match status" value="1"/>
</dbReference>
<dbReference type="Gene3D" id="2.30.40.10">
    <property type="entry name" value="Urease, subunit C, domain 1"/>
    <property type="match status" value="1"/>
</dbReference>
<dbReference type="AlphaFoldDB" id="A0A7W7ZKD8"/>
<protein>
    <submittedName>
        <fullName evidence="2">Imidazolonepropionase-like amidohydrolase</fullName>
    </submittedName>
</protein>
<comment type="caution">
    <text evidence="2">The sequence shown here is derived from an EMBL/GenBank/DDBJ whole genome shotgun (WGS) entry which is preliminary data.</text>
</comment>
<dbReference type="GO" id="GO:0016810">
    <property type="term" value="F:hydrolase activity, acting on carbon-nitrogen (but not peptide) bonds"/>
    <property type="evidence" value="ECO:0007669"/>
    <property type="project" value="InterPro"/>
</dbReference>
<dbReference type="InterPro" id="IPR032466">
    <property type="entry name" value="Metal_Hydrolase"/>
</dbReference>
<dbReference type="RefSeq" id="WP_184224436.1">
    <property type="nucleotide sequence ID" value="NZ_JACHIP010000050.1"/>
</dbReference>
<keyword evidence="3" id="KW-1185">Reference proteome</keyword>